<keyword evidence="3" id="KW-1185">Reference proteome</keyword>
<reference evidence="2 3" key="1">
    <citation type="submission" date="2021-01" db="EMBL/GenBank/DDBJ databases">
        <title>FDA dAtabase for Regulatory Grade micrObial Sequences (FDA-ARGOS): Supporting development and validation of Infectious Disease Dx tests.</title>
        <authorList>
            <person name="Sproer C."/>
            <person name="Gronow S."/>
            <person name="Severitt S."/>
            <person name="Schroder I."/>
            <person name="Tallon L."/>
            <person name="Sadzewicz L."/>
            <person name="Zhao X."/>
            <person name="Boylan J."/>
            <person name="Ott S."/>
            <person name="Bowen H."/>
            <person name="Vavikolanu K."/>
            <person name="Mehta A."/>
            <person name="Aluvathingal J."/>
            <person name="Nadendla S."/>
            <person name="Lowell S."/>
            <person name="Myers T."/>
            <person name="Yan Y."/>
            <person name="Sichtig H."/>
        </authorList>
    </citation>
    <scope>NUCLEOTIDE SEQUENCE [LARGE SCALE GENOMIC DNA]</scope>
    <source>
        <strain evidence="2 3">FDAARGOS_1141</strain>
    </source>
</reference>
<dbReference type="InterPro" id="IPR037682">
    <property type="entry name" value="TonB_C"/>
</dbReference>
<dbReference type="SUPFAM" id="SSF74653">
    <property type="entry name" value="TolA/TonB C-terminal domain"/>
    <property type="match status" value="1"/>
</dbReference>
<dbReference type="Gene3D" id="3.30.1150.10">
    <property type="match status" value="1"/>
</dbReference>
<dbReference type="EMBL" id="CP068224">
    <property type="protein sequence ID" value="QQT52321.1"/>
    <property type="molecule type" value="Genomic_DNA"/>
</dbReference>
<feature type="domain" description="TonB C-terminal" evidence="1">
    <location>
        <begin position="160"/>
        <end position="221"/>
    </location>
</feature>
<organism evidence="2 3">
    <name type="scientific">Sphingobacterium multivorum</name>
    <dbReference type="NCBI Taxonomy" id="28454"/>
    <lineage>
        <taxon>Bacteria</taxon>
        <taxon>Pseudomonadati</taxon>
        <taxon>Bacteroidota</taxon>
        <taxon>Sphingobacteriia</taxon>
        <taxon>Sphingobacteriales</taxon>
        <taxon>Sphingobacteriaceae</taxon>
        <taxon>Sphingobacterium</taxon>
    </lineage>
</organism>
<accession>A0ABX7CJP4</accession>
<gene>
    <name evidence="2" type="ORF">I6I98_18865</name>
</gene>
<dbReference type="SUPFAM" id="SSF82185">
    <property type="entry name" value="Histone H3 K4-specific methyltransferase SET7/9 N-terminal domain"/>
    <property type="match status" value="1"/>
</dbReference>
<dbReference type="Pfam" id="PF03544">
    <property type="entry name" value="TonB_C"/>
    <property type="match status" value="1"/>
</dbReference>
<name>A0ABX7CJP4_SPHMU</name>
<protein>
    <recommendedName>
        <fullName evidence="1">TonB C-terminal domain-containing protein</fullName>
    </recommendedName>
</protein>
<evidence type="ECO:0000313" key="3">
    <source>
        <dbReference type="Proteomes" id="UP000595498"/>
    </source>
</evidence>
<proteinExistence type="predicted"/>
<sequence length="227" mass="27017">MESVELYDELSYLIDTAFYYHPNGKLKALVYYEPNKTAAKSNFPHYLLYLDSLGNMLLRKGNVFFRFDYKNGQYIEGELVNDKREGIWTGWDQSKYEEFYKEDILINGKRYLPDGKINTYSAKTMEQEPKYHGDLMADIELLMRRVQFPLEFFEKYKKKTILVNFVVNKSGATEDYEIEGDYELSIKRMMIEAMQRLGKWTPAYLKGVPVRVRYTVPVRFNFELIIR</sequence>
<evidence type="ECO:0000259" key="1">
    <source>
        <dbReference type="Pfam" id="PF03544"/>
    </source>
</evidence>
<dbReference type="Proteomes" id="UP000595498">
    <property type="component" value="Chromosome"/>
</dbReference>
<evidence type="ECO:0000313" key="2">
    <source>
        <dbReference type="EMBL" id="QQT52321.1"/>
    </source>
</evidence>